<gene>
    <name evidence="4" type="ORF">HPB48_016452</name>
</gene>
<dbReference type="InterPro" id="IPR018253">
    <property type="entry name" value="DnaJ_domain_CS"/>
</dbReference>
<feature type="compositionally biased region" description="Gly residues" evidence="2">
    <location>
        <begin position="86"/>
        <end position="97"/>
    </location>
</feature>
<feature type="domain" description="J" evidence="3">
    <location>
        <begin position="6"/>
        <end position="72"/>
    </location>
</feature>
<evidence type="ECO:0000256" key="1">
    <source>
        <dbReference type="ARBA" id="ARBA00023186"/>
    </source>
</evidence>
<feature type="compositionally biased region" description="Polar residues" evidence="2">
    <location>
        <begin position="313"/>
        <end position="327"/>
    </location>
</feature>
<proteinExistence type="predicted"/>
<dbReference type="PANTHER" id="PTHR45168:SF3">
    <property type="entry name" value="DNAJ HEAT SHOCK PROTEIN FAMILY (HSP40) MEMBER B2"/>
    <property type="match status" value="1"/>
</dbReference>
<dbReference type="PRINTS" id="PR00625">
    <property type="entry name" value="JDOMAIN"/>
</dbReference>
<dbReference type="EMBL" id="JABSTR010000001">
    <property type="protein sequence ID" value="KAH9360558.1"/>
    <property type="molecule type" value="Genomic_DNA"/>
</dbReference>
<feature type="region of interest" description="Disordered" evidence="2">
    <location>
        <begin position="135"/>
        <end position="182"/>
    </location>
</feature>
<feature type="compositionally biased region" description="Low complexity" evidence="2">
    <location>
        <begin position="155"/>
        <end position="175"/>
    </location>
</feature>
<dbReference type="PROSITE" id="PS00636">
    <property type="entry name" value="DNAJ_1"/>
    <property type="match status" value="1"/>
</dbReference>
<feature type="region of interest" description="Disordered" evidence="2">
    <location>
        <begin position="63"/>
        <end position="98"/>
    </location>
</feature>
<feature type="compositionally biased region" description="Low complexity" evidence="2">
    <location>
        <begin position="363"/>
        <end position="392"/>
    </location>
</feature>
<dbReference type="PANTHER" id="PTHR45168">
    <property type="entry name" value="DNAJ HOMOLOG SUBFAMILY B MEMBER 2"/>
    <property type="match status" value="1"/>
</dbReference>
<keyword evidence="5" id="KW-1185">Reference proteome</keyword>
<organism evidence="4 5">
    <name type="scientific">Haemaphysalis longicornis</name>
    <name type="common">Bush tick</name>
    <dbReference type="NCBI Taxonomy" id="44386"/>
    <lineage>
        <taxon>Eukaryota</taxon>
        <taxon>Metazoa</taxon>
        <taxon>Ecdysozoa</taxon>
        <taxon>Arthropoda</taxon>
        <taxon>Chelicerata</taxon>
        <taxon>Arachnida</taxon>
        <taxon>Acari</taxon>
        <taxon>Parasitiformes</taxon>
        <taxon>Ixodida</taxon>
        <taxon>Ixodoidea</taxon>
        <taxon>Ixodidae</taxon>
        <taxon>Haemaphysalinae</taxon>
        <taxon>Haemaphysalis</taxon>
    </lineage>
</organism>
<name>A0A9J6F6X7_HAELO</name>
<protein>
    <recommendedName>
        <fullName evidence="3">J domain-containing protein</fullName>
    </recommendedName>
</protein>
<dbReference type="AlphaFoldDB" id="A0A9J6F6X7"/>
<evidence type="ECO:0000313" key="4">
    <source>
        <dbReference type="EMBL" id="KAH9360558.1"/>
    </source>
</evidence>
<evidence type="ECO:0000256" key="2">
    <source>
        <dbReference type="SAM" id="MobiDB-lite"/>
    </source>
</evidence>
<accession>A0A9J6F6X7</accession>
<dbReference type="Pfam" id="PF00226">
    <property type="entry name" value="DnaJ"/>
    <property type="match status" value="1"/>
</dbReference>
<feature type="region of interest" description="Disordered" evidence="2">
    <location>
        <begin position="268"/>
        <end position="400"/>
    </location>
</feature>
<feature type="compositionally biased region" description="Low complexity" evidence="2">
    <location>
        <begin position="135"/>
        <end position="146"/>
    </location>
</feature>
<dbReference type="GO" id="GO:0051082">
    <property type="term" value="F:unfolded protein binding"/>
    <property type="evidence" value="ECO:0007669"/>
    <property type="project" value="InterPro"/>
</dbReference>
<dbReference type="SMART" id="SM00271">
    <property type="entry name" value="DnaJ"/>
    <property type="match status" value="1"/>
</dbReference>
<dbReference type="InterPro" id="IPR043183">
    <property type="entry name" value="DNJB2/6-like"/>
</dbReference>
<dbReference type="Proteomes" id="UP000821853">
    <property type="component" value="Chromosome 1"/>
</dbReference>
<reference evidence="4 5" key="1">
    <citation type="journal article" date="2020" name="Cell">
        <title>Large-Scale Comparative Analyses of Tick Genomes Elucidate Their Genetic Diversity and Vector Capacities.</title>
        <authorList>
            <consortium name="Tick Genome and Microbiome Consortium (TIGMIC)"/>
            <person name="Jia N."/>
            <person name="Wang J."/>
            <person name="Shi W."/>
            <person name="Du L."/>
            <person name="Sun Y."/>
            <person name="Zhan W."/>
            <person name="Jiang J.F."/>
            <person name="Wang Q."/>
            <person name="Zhang B."/>
            <person name="Ji P."/>
            <person name="Bell-Sakyi L."/>
            <person name="Cui X.M."/>
            <person name="Yuan T.T."/>
            <person name="Jiang B.G."/>
            <person name="Yang W.F."/>
            <person name="Lam T.T."/>
            <person name="Chang Q.C."/>
            <person name="Ding S.J."/>
            <person name="Wang X.J."/>
            <person name="Zhu J.G."/>
            <person name="Ruan X.D."/>
            <person name="Zhao L."/>
            <person name="Wei J.T."/>
            <person name="Ye R.Z."/>
            <person name="Que T.C."/>
            <person name="Du C.H."/>
            <person name="Zhou Y.H."/>
            <person name="Cheng J.X."/>
            <person name="Dai P.F."/>
            <person name="Guo W.B."/>
            <person name="Han X.H."/>
            <person name="Huang E.J."/>
            <person name="Li L.F."/>
            <person name="Wei W."/>
            <person name="Gao Y.C."/>
            <person name="Liu J.Z."/>
            <person name="Shao H.Z."/>
            <person name="Wang X."/>
            <person name="Wang C.C."/>
            <person name="Yang T.C."/>
            <person name="Huo Q.B."/>
            <person name="Li W."/>
            <person name="Chen H.Y."/>
            <person name="Chen S.E."/>
            <person name="Zhou L.G."/>
            <person name="Ni X.B."/>
            <person name="Tian J.H."/>
            <person name="Sheng Y."/>
            <person name="Liu T."/>
            <person name="Pan Y.S."/>
            <person name="Xia L.Y."/>
            <person name="Li J."/>
            <person name="Zhao F."/>
            <person name="Cao W.C."/>
        </authorList>
    </citation>
    <scope>NUCLEOTIDE SEQUENCE [LARGE SCALE GENOMIC DNA]</scope>
    <source>
        <strain evidence="4">HaeL-2018</strain>
    </source>
</reference>
<dbReference type="InterPro" id="IPR036869">
    <property type="entry name" value="J_dom_sf"/>
</dbReference>
<dbReference type="SUPFAM" id="SSF46565">
    <property type="entry name" value="Chaperone J-domain"/>
    <property type="match status" value="1"/>
</dbReference>
<dbReference type="Gene3D" id="1.10.287.110">
    <property type="entry name" value="DnaJ domain"/>
    <property type="match status" value="1"/>
</dbReference>
<keyword evidence="1" id="KW-0143">Chaperone</keyword>
<dbReference type="GO" id="GO:0030544">
    <property type="term" value="F:Hsp70 protein binding"/>
    <property type="evidence" value="ECO:0007669"/>
    <property type="project" value="InterPro"/>
</dbReference>
<feature type="compositionally biased region" description="Basic and acidic residues" evidence="2">
    <location>
        <begin position="268"/>
        <end position="286"/>
    </location>
</feature>
<evidence type="ECO:0000313" key="5">
    <source>
        <dbReference type="Proteomes" id="UP000821853"/>
    </source>
</evidence>
<dbReference type="OrthoDB" id="10250354at2759"/>
<dbReference type="InterPro" id="IPR001623">
    <property type="entry name" value="DnaJ_domain"/>
</dbReference>
<dbReference type="PROSITE" id="PS50076">
    <property type="entry name" value="DNAJ_2"/>
    <property type="match status" value="1"/>
</dbReference>
<comment type="caution">
    <text evidence="4">The sequence shown here is derived from an EMBL/GenBank/DDBJ whole genome shotgun (WGS) entry which is preliminary data.</text>
</comment>
<evidence type="ECO:0000259" key="3">
    <source>
        <dbReference type="PROSITE" id="PS50076"/>
    </source>
</evidence>
<sequence length="400" mass="41926">MSGAEDYYRLLEVPRHATQEEIRRAYRRLALKWHPDKNPDKKEAAEARFKAISEAYEVLSDETKRGQYDLYGPTGYDHSHPSDGNEGSGGGGGGSGRYTGTSSFAFTFRDPQELFREFFGTTDPFEELLRTVRQAGSGLQSQQQGATPSSRKNTGGPSAPGPLSAGSAFSSSRPSEQSIRGGNVMRPGALFDLDDLLFGCCGGVAGGPGGIGFIPFAGLAGLPLQQMSAARFVNGKRCETRTIVQDGVKTVLNFEDGRLVSRTINDVPHDVPKTRTAEEECSREDVLASTPSRKASDGLYAQQPTAVGGGGAQVSSPKPPTQGTRGSHSYKPPAPRNSVKAGKSRIRTAAKSASKGPRKESSNEAASASAAAVTSSSKLPPSATTEAAAATGSSGGGYQA</sequence>
<dbReference type="VEuPathDB" id="VectorBase:HLOH_061257"/>
<dbReference type="CDD" id="cd06257">
    <property type="entry name" value="DnaJ"/>
    <property type="match status" value="1"/>
</dbReference>